<dbReference type="EMBL" id="JAYKXP010000085">
    <property type="protein sequence ID" value="KAK7029024.1"/>
    <property type="molecule type" value="Genomic_DNA"/>
</dbReference>
<organism evidence="2 3">
    <name type="scientific">Paramarasmius palmivorus</name>
    <dbReference type="NCBI Taxonomy" id="297713"/>
    <lineage>
        <taxon>Eukaryota</taxon>
        <taxon>Fungi</taxon>
        <taxon>Dikarya</taxon>
        <taxon>Basidiomycota</taxon>
        <taxon>Agaricomycotina</taxon>
        <taxon>Agaricomycetes</taxon>
        <taxon>Agaricomycetidae</taxon>
        <taxon>Agaricales</taxon>
        <taxon>Marasmiineae</taxon>
        <taxon>Marasmiaceae</taxon>
        <taxon>Paramarasmius</taxon>
    </lineage>
</organism>
<evidence type="ECO:0000313" key="3">
    <source>
        <dbReference type="Proteomes" id="UP001383192"/>
    </source>
</evidence>
<dbReference type="Proteomes" id="UP001383192">
    <property type="component" value="Unassembled WGS sequence"/>
</dbReference>
<dbReference type="AlphaFoldDB" id="A0AAW0BR70"/>
<keyword evidence="3" id="KW-1185">Reference proteome</keyword>
<feature type="region of interest" description="Disordered" evidence="1">
    <location>
        <begin position="37"/>
        <end position="56"/>
    </location>
</feature>
<sequence length="205" mass="22908">MSSPHVYLSRIVRVHNIPELCNIDPWFLGHSEADKDANEGRRYSSPVPQASGIDPGADQKAWEAARSVQGLGVATYFVVTWLGPNVSQDLRQAIREILGPGKKLQGLRLALVQQCRDFHMRCSGPNHRLRSAITTPFGKLLTLWHAPKRPSPPTSLPICEGHYCIVGFDRNNKRPQLSVWHEAGVVLELPPGIFVIYLTLPPLRR</sequence>
<evidence type="ECO:0000313" key="2">
    <source>
        <dbReference type="EMBL" id="KAK7029024.1"/>
    </source>
</evidence>
<evidence type="ECO:0000256" key="1">
    <source>
        <dbReference type="SAM" id="MobiDB-lite"/>
    </source>
</evidence>
<accession>A0AAW0BR70</accession>
<proteinExistence type="predicted"/>
<comment type="caution">
    <text evidence="2">The sequence shown here is derived from an EMBL/GenBank/DDBJ whole genome shotgun (WGS) entry which is preliminary data.</text>
</comment>
<protein>
    <submittedName>
        <fullName evidence="2">Uncharacterized protein</fullName>
    </submittedName>
</protein>
<name>A0AAW0BR70_9AGAR</name>
<gene>
    <name evidence="2" type="ORF">VNI00_014734</name>
</gene>
<reference evidence="2 3" key="1">
    <citation type="submission" date="2024-01" db="EMBL/GenBank/DDBJ databases">
        <title>A draft genome for a cacao thread blight-causing isolate of Paramarasmius palmivorus.</title>
        <authorList>
            <person name="Baruah I.K."/>
            <person name="Bukari Y."/>
            <person name="Amoako-Attah I."/>
            <person name="Meinhardt L.W."/>
            <person name="Bailey B.A."/>
            <person name="Cohen S.P."/>
        </authorList>
    </citation>
    <scope>NUCLEOTIDE SEQUENCE [LARGE SCALE GENOMIC DNA]</scope>
    <source>
        <strain evidence="2 3">GH-12</strain>
    </source>
</reference>